<gene>
    <name evidence="2" type="ORF">SCLCIDRAFT_139862</name>
</gene>
<dbReference type="HOGENOM" id="CLU_1418335_0_0_1"/>
<evidence type="ECO:0000313" key="2">
    <source>
        <dbReference type="EMBL" id="KIM53023.1"/>
    </source>
</evidence>
<reference evidence="3" key="2">
    <citation type="submission" date="2015-01" db="EMBL/GenBank/DDBJ databases">
        <title>Evolutionary Origins and Diversification of the Mycorrhizal Mutualists.</title>
        <authorList>
            <consortium name="DOE Joint Genome Institute"/>
            <consortium name="Mycorrhizal Genomics Consortium"/>
            <person name="Kohler A."/>
            <person name="Kuo A."/>
            <person name="Nagy L.G."/>
            <person name="Floudas D."/>
            <person name="Copeland A."/>
            <person name="Barry K.W."/>
            <person name="Cichocki N."/>
            <person name="Veneault-Fourrey C."/>
            <person name="LaButti K."/>
            <person name="Lindquist E.A."/>
            <person name="Lipzen A."/>
            <person name="Lundell T."/>
            <person name="Morin E."/>
            <person name="Murat C."/>
            <person name="Riley R."/>
            <person name="Ohm R."/>
            <person name="Sun H."/>
            <person name="Tunlid A."/>
            <person name="Henrissat B."/>
            <person name="Grigoriev I.V."/>
            <person name="Hibbett D.S."/>
            <person name="Martin F."/>
        </authorList>
    </citation>
    <scope>NUCLEOTIDE SEQUENCE [LARGE SCALE GENOMIC DNA]</scope>
    <source>
        <strain evidence="3">Foug A</strain>
    </source>
</reference>
<dbReference type="EMBL" id="KN822192">
    <property type="protein sequence ID" value="KIM53023.1"/>
    <property type="molecule type" value="Genomic_DNA"/>
</dbReference>
<sequence>LIKSELLEKAGDKSGIPYLTYHHFYQKHLLSSDTWAHDVLNFFNSALFPDSSSTPAILSTSNAPVNDWETELELAMREGHPVDIQGGEPGVSTPGITLSASAPPHSISAAMQGLEMHDNAPETSVSTPRTPVDHPTDRQQDPPAIPDPPAPQPKPKPRPKKQGKQAAADADAEDGVELTVSEGTCRNRRSAK</sequence>
<dbReference type="InParanoid" id="A0A0C2YTN1"/>
<dbReference type="Proteomes" id="UP000053989">
    <property type="component" value="Unassembled WGS sequence"/>
</dbReference>
<feature type="region of interest" description="Disordered" evidence="1">
    <location>
        <begin position="81"/>
        <end position="103"/>
    </location>
</feature>
<keyword evidence="3" id="KW-1185">Reference proteome</keyword>
<proteinExistence type="predicted"/>
<feature type="region of interest" description="Disordered" evidence="1">
    <location>
        <begin position="119"/>
        <end position="192"/>
    </location>
</feature>
<feature type="compositionally biased region" description="Basic and acidic residues" evidence="1">
    <location>
        <begin position="131"/>
        <end position="140"/>
    </location>
</feature>
<feature type="compositionally biased region" description="Pro residues" evidence="1">
    <location>
        <begin position="143"/>
        <end position="154"/>
    </location>
</feature>
<dbReference type="OrthoDB" id="2693481at2759"/>
<accession>A0A0C2YTN1</accession>
<reference evidence="2 3" key="1">
    <citation type="submission" date="2014-04" db="EMBL/GenBank/DDBJ databases">
        <authorList>
            <consortium name="DOE Joint Genome Institute"/>
            <person name="Kuo A."/>
            <person name="Kohler A."/>
            <person name="Nagy L.G."/>
            <person name="Floudas D."/>
            <person name="Copeland A."/>
            <person name="Barry K.W."/>
            <person name="Cichocki N."/>
            <person name="Veneault-Fourrey C."/>
            <person name="LaButti K."/>
            <person name="Lindquist E.A."/>
            <person name="Lipzen A."/>
            <person name="Lundell T."/>
            <person name="Morin E."/>
            <person name="Murat C."/>
            <person name="Sun H."/>
            <person name="Tunlid A."/>
            <person name="Henrissat B."/>
            <person name="Grigoriev I.V."/>
            <person name="Hibbett D.S."/>
            <person name="Martin F."/>
            <person name="Nordberg H.P."/>
            <person name="Cantor M.N."/>
            <person name="Hua S.X."/>
        </authorList>
    </citation>
    <scope>NUCLEOTIDE SEQUENCE [LARGE SCALE GENOMIC DNA]</scope>
    <source>
        <strain evidence="2 3">Foug A</strain>
    </source>
</reference>
<name>A0A0C2YTN1_9AGAM</name>
<evidence type="ECO:0000313" key="3">
    <source>
        <dbReference type="Proteomes" id="UP000053989"/>
    </source>
</evidence>
<organism evidence="2 3">
    <name type="scientific">Scleroderma citrinum Foug A</name>
    <dbReference type="NCBI Taxonomy" id="1036808"/>
    <lineage>
        <taxon>Eukaryota</taxon>
        <taxon>Fungi</taxon>
        <taxon>Dikarya</taxon>
        <taxon>Basidiomycota</taxon>
        <taxon>Agaricomycotina</taxon>
        <taxon>Agaricomycetes</taxon>
        <taxon>Agaricomycetidae</taxon>
        <taxon>Boletales</taxon>
        <taxon>Sclerodermatineae</taxon>
        <taxon>Sclerodermataceae</taxon>
        <taxon>Scleroderma</taxon>
    </lineage>
</organism>
<dbReference type="AlphaFoldDB" id="A0A0C2YTN1"/>
<evidence type="ECO:0000256" key="1">
    <source>
        <dbReference type="SAM" id="MobiDB-lite"/>
    </source>
</evidence>
<protein>
    <submittedName>
        <fullName evidence="2">Uncharacterized protein</fullName>
    </submittedName>
</protein>
<feature type="non-terminal residue" evidence="2">
    <location>
        <position position="1"/>
    </location>
</feature>